<evidence type="ECO:0000259" key="3">
    <source>
        <dbReference type="Pfam" id="PF07715"/>
    </source>
</evidence>
<dbReference type="NCBIfam" id="TIGR04056">
    <property type="entry name" value="OMP_RagA_SusC"/>
    <property type="match status" value="1"/>
</dbReference>
<dbReference type="SUPFAM" id="SSF49464">
    <property type="entry name" value="Carboxypeptidase regulatory domain-like"/>
    <property type="match status" value="1"/>
</dbReference>
<sequence length="1064" mass="118545">MLKLKLKMKQKFKGQFSVSALALLVALVFSSFTVANLQAQEKISGVVTDVGGIPLPGVSILQKGTTRGASTDFDGNYSLELTSGQKTLVFSYLGFKSVEIQVNNRTTINVTMEEDVESLDEVVIVGYGAQKKESVVGAISQIKGDDLQELNSGITNVEQALQGNLPGVVAIQGNGVPGNNDVQIFIRGQASWNGDGQPLILVDGAPRDIDNIDFNDIENLSVLKDASATAVFGVQGANGVILITTKRGQKGKAQLSLQTNVTTKFVSKLPEKLDVFDAIMEANSSILRELAQREEAWNNYRPIAIADRFRNPASPEEALIFPNVDWRDALVKDFAQDYRVNLSVRGGGNNARYFGSLAYQKVSDIFDGNSYDTGKSYESGYAYDRFNYRTNIDFDITKTTQFSVRLGGFYGIQKTPGNINLVTNSIYELAPNAFTPIFPDGAFGRDDADIFANTNPLVILTNTGYTTTNTFSINTDFVLNQNLDFITKGLSFQGRLTLDNRSTSRQRLLDNGADSQENVRYRIYNQDFEERIESPNGVNDFGFVPFPWSLEPAQILDGNEGSANQRMRRNLLYDFSFNYNKTFAEKHAVTGLFLVRRQQRATGNGFPVFREDWVSRVTYDYDKRYFLDISGAYNGSEKYGPGFRFDLFPAVAAGWTVSNEAFMEDIDWINLLKFRGSYGLIGDDSGGNRFEYQKTWTNNGGAFINPNASNTRSDYVFFSEANVGNPNLQWETAIKYNYAVELGLFNNAIKAEVDFFGENRNDILIPSGQRAVSELFGASPPAFNRGKVEVRGYEIVLSANHTFANGINIFGNFNFTQAKDLVIDREDPELRPFYQKAAGFPIGQQRGAIPGDILASLDDLYSSTPLLNRQGDIRTGYYNLVDYDGDGVYNPALDNVPFGFPTRPQRTWASTVGVKYKGWSLSAQFYGTQNTNRNYSSRTFSNEIDTFFAHERNYWTKDNPTATRTQPQFSDGSVLGGDTDPRRVWFDGSLTRLRAIALNYKVPKTICESIGVKALSIFANGNNLFLWTDLPDDREFNSSQTQDSTFRGDYPTMAQFNVGFNLDF</sequence>
<dbReference type="GO" id="GO:0009279">
    <property type="term" value="C:cell outer membrane"/>
    <property type="evidence" value="ECO:0007669"/>
    <property type="project" value="UniProtKB-SubCell"/>
</dbReference>
<accession>A0A562YI05</accession>
<dbReference type="InterPro" id="IPR012910">
    <property type="entry name" value="Plug_dom"/>
</dbReference>
<feature type="domain" description="TonB-dependent receptor plug" evidence="3">
    <location>
        <begin position="132"/>
        <end position="240"/>
    </location>
</feature>
<feature type="signal peptide" evidence="2">
    <location>
        <begin position="1"/>
        <end position="35"/>
    </location>
</feature>
<comment type="caution">
    <text evidence="4">The sequence shown here is derived from an EMBL/GenBank/DDBJ whole genome shotgun (WGS) entry which is preliminary data.</text>
</comment>
<keyword evidence="5" id="KW-1185">Reference proteome</keyword>
<dbReference type="InterPro" id="IPR039426">
    <property type="entry name" value="TonB-dep_rcpt-like"/>
</dbReference>
<dbReference type="Gene3D" id="2.170.130.10">
    <property type="entry name" value="TonB-dependent receptor, plug domain"/>
    <property type="match status" value="1"/>
</dbReference>
<keyword evidence="1" id="KW-1134">Transmembrane beta strand</keyword>
<keyword evidence="1" id="KW-0813">Transport</keyword>
<dbReference type="FunFam" id="2.170.130.10:FF:000003">
    <property type="entry name" value="SusC/RagA family TonB-linked outer membrane protein"/>
    <property type="match status" value="1"/>
</dbReference>
<dbReference type="NCBIfam" id="TIGR04057">
    <property type="entry name" value="SusC_RagA_signa"/>
    <property type="match status" value="1"/>
</dbReference>
<gene>
    <name evidence="4" type="ORF">E1J38_001695</name>
</gene>
<dbReference type="InterPro" id="IPR023996">
    <property type="entry name" value="TonB-dep_OMP_SusC/RagA"/>
</dbReference>
<dbReference type="PROSITE" id="PS52016">
    <property type="entry name" value="TONB_DEPENDENT_REC_3"/>
    <property type="match status" value="1"/>
</dbReference>
<feature type="chain" id="PRO_5022751131" evidence="2">
    <location>
        <begin position="36"/>
        <end position="1064"/>
    </location>
</feature>
<dbReference type="Pfam" id="PF07715">
    <property type="entry name" value="Plug"/>
    <property type="match status" value="1"/>
</dbReference>
<proteinExistence type="inferred from homology"/>
<comment type="subcellular location">
    <subcellularLocation>
        <location evidence="1">Cell outer membrane</location>
        <topology evidence="1">Multi-pass membrane protein</topology>
    </subcellularLocation>
</comment>
<comment type="similarity">
    <text evidence="1">Belongs to the TonB-dependent receptor family.</text>
</comment>
<dbReference type="AlphaFoldDB" id="A0A562YI05"/>
<evidence type="ECO:0000313" key="5">
    <source>
        <dbReference type="Proteomes" id="UP000295814"/>
    </source>
</evidence>
<keyword evidence="1" id="KW-0812">Transmembrane</keyword>
<dbReference type="InterPro" id="IPR023997">
    <property type="entry name" value="TonB-dep_OMP_SusC/RagA_CS"/>
</dbReference>
<dbReference type="Pfam" id="PF13715">
    <property type="entry name" value="CarbopepD_reg_2"/>
    <property type="match status" value="1"/>
</dbReference>
<keyword evidence="1" id="KW-0472">Membrane</keyword>
<dbReference type="EMBL" id="SMZJ02000001">
    <property type="protein sequence ID" value="TWO34594.1"/>
    <property type="molecule type" value="Genomic_DNA"/>
</dbReference>
<dbReference type="InterPro" id="IPR008969">
    <property type="entry name" value="CarboxyPept-like_regulatory"/>
</dbReference>
<dbReference type="InterPro" id="IPR037066">
    <property type="entry name" value="Plug_dom_sf"/>
</dbReference>
<evidence type="ECO:0000256" key="2">
    <source>
        <dbReference type="SAM" id="SignalP"/>
    </source>
</evidence>
<evidence type="ECO:0000256" key="1">
    <source>
        <dbReference type="PROSITE-ProRule" id="PRU01360"/>
    </source>
</evidence>
<reference evidence="4 5" key="1">
    <citation type="submission" date="2019-07" db="EMBL/GenBank/DDBJ databases">
        <title>Seonamhaeicola sp. W255 draft genome.</title>
        <authorList>
            <person name="Zhang X.-Y."/>
            <person name="Zhang R."/>
            <person name="Zhong Y.-L."/>
            <person name="Du Z.-J."/>
        </authorList>
    </citation>
    <scope>NUCLEOTIDE SEQUENCE [LARGE SCALE GENOMIC DNA]</scope>
    <source>
        <strain evidence="4 5">W255</strain>
    </source>
</reference>
<dbReference type="OrthoDB" id="9768177at2"/>
<evidence type="ECO:0000313" key="4">
    <source>
        <dbReference type="EMBL" id="TWO34594.1"/>
    </source>
</evidence>
<name>A0A562YI05_9FLAO</name>
<dbReference type="Proteomes" id="UP000295814">
    <property type="component" value="Unassembled WGS sequence"/>
</dbReference>
<protein>
    <submittedName>
        <fullName evidence="4">SusC/RagA family TonB-linked outer membrane protein</fullName>
    </submittedName>
</protein>
<keyword evidence="1" id="KW-0998">Cell outer membrane</keyword>
<keyword evidence="2" id="KW-0732">Signal</keyword>
<organism evidence="4 5">
    <name type="scientific">Seonamhaeicola sediminis</name>
    <dbReference type="NCBI Taxonomy" id="2528206"/>
    <lineage>
        <taxon>Bacteria</taxon>
        <taxon>Pseudomonadati</taxon>
        <taxon>Bacteroidota</taxon>
        <taxon>Flavobacteriia</taxon>
        <taxon>Flavobacteriales</taxon>
        <taxon>Flavobacteriaceae</taxon>
    </lineage>
</organism>
<dbReference type="Gene3D" id="2.60.40.1120">
    <property type="entry name" value="Carboxypeptidase-like, regulatory domain"/>
    <property type="match status" value="1"/>
</dbReference>
<dbReference type="SUPFAM" id="SSF56935">
    <property type="entry name" value="Porins"/>
    <property type="match status" value="1"/>
</dbReference>